<reference evidence="11" key="1">
    <citation type="submission" date="2016-10" db="EMBL/GenBank/DDBJ databases">
        <authorList>
            <person name="Varghese N."/>
            <person name="Submissions S."/>
        </authorList>
    </citation>
    <scope>NUCLEOTIDE SEQUENCE [LARGE SCALE GENOMIC DNA]</scope>
    <source>
        <strain evidence="11">IBRC-M 10403</strain>
    </source>
</reference>
<keyword evidence="8" id="KW-0411">Iron-sulfur</keyword>
<dbReference type="PRINTS" id="PR00371">
    <property type="entry name" value="FPNCR"/>
</dbReference>
<dbReference type="CDD" id="cd06216">
    <property type="entry name" value="FNR_iron_sulfur_binding_2"/>
    <property type="match status" value="1"/>
</dbReference>
<feature type="domain" description="FAD-binding FR-type" evidence="9">
    <location>
        <begin position="39"/>
        <end position="141"/>
    </location>
</feature>
<evidence type="ECO:0000256" key="2">
    <source>
        <dbReference type="ARBA" id="ARBA00022630"/>
    </source>
</evidence>
<evidence type="ECO:0000256" key="6">
    <source>
        <dbReference type="ARBA" id="ARBA00023002"/>
    </source>
</evidence>
<dbReference type="Gene3D" id="3.10.20.30">
    <property type="match status" value="1"/>
</dbReference>
<dbReference type="InterPro" id="IPR036010">
    <property type="entry name" value="2Fe-2S_ferredoxin-like_sf"/>
</dbReference>
<keyword evidence="2" id="KW-0285">Flavoprotein</keyword>
<keyword evidence="6" id="KW-0560">Oxidoreductase</keyword>
<dbReference type="STRING" id="1271860.SAMN05216174_10342"/>
<dbReference type="Pfam" id="PF00175">
    <property type="entry name" value="NAD_binding_1"/>
    <property type="match status" value="1"/>
</dbReference>
<comment type="cofactor">
    <cofactor evidence="1">
        <name>FAD</name>
        <dbReference type="ChEBI" id="CHEBI:57692"/>
    </cofactor>
</comment>
<dbReference type="EMBL" id="FMZZ01000003">
    <property type="protein sequence ID" value="SDC59334.1"/>
    <property type="molecule type" value="Genomic_DNA"/>
</dbReference>
<dbReference type="AlphaFoldDB" id="A0A1G6MVS4"/>
<evidence type="ECO:0000256" key="5">
    <source>
        <dbReference type="ARBA" id="ARBA00022827"/>
    </source>
</evidence>
<dbReference type="PRINTS" id="PR00410">
    <property type="entry name" value="PHEHYDRXLASE"/>
</dbReference>
<dbReference type="GO" id="GO:0051537">
    <property type="term" value="F:2 iron, 2 sulfur cluster binding"/>
    <property type="evidence" value="ECO:0007669"/>
    <property type="project" value="UniProtKB-KW"/>
</dbReference>
<dbReference type="InterPro" id="IPR017927">
    <property type="entry name" value="FAD-bd_FR_type"/>
</dbReference>
<dbReference type="SUPFAM" id="SSF63380">
    <property type="entry name" value="Riboflavin synthase domain-like"/>
    <property type="match status" value="1"/>
</dbReference>
<dbReference type="InterPro" id="IPR050415">
    <property type="entry name" value="MRET"/>
</dbReference>
<evidence type="ECO:0000259" key="9">
    <source>
        <dbReference type="PROSITE" id="PS51384"/>
    </source>
</evidence>
<evidence type="ECO:0000256" key="7">
    <source>
        <dbReference type="ARBA" id="ARBA00023004"/>
    </source>
</evidence>
<accession>A0A1G6MVS4</accession>
<dbReference type="SUPFAM" id="SSF52343">
    <property type="entry name" value="Ferredoxin reductase-like, C-terminal NADP-linked domain"/>
    <property type="match status" value="1"/>
</dbReference>
<dbReference type="Pfam" id="PF00970">
    <property type="entry name" value="FAD_binding_6"/>
    <property type="match status" value="1"/>
</dbReference>
<keyword evidence="3" id="KW-0001">2Fe-2S</keyword>
<keyword evidence="7" id="KW-0408">Iron</keyword>
<dbReference type="RefSeq" id="WP_324187503.1">
    <property type="nucleotide sequence ID" value="NZ_FMZZ01000003.1"/>
</dbReference>
<evidence type="ECO:0000313" key="11">
    <source>
        <dbReference type="Proteomes" id="UP000199501"/>
    </source>
</evidence>
<organism evidence="10 11">
    <name type="scientific">Actinokineospora iranica</name>
    <dbReference type="NCBI Taxonomy" id="1271860"/>
    <lineage>
        <taxon>Bacteria</taxon>
        <taxon>Bacillati</taxon>
        <taxon>Actinomycetota</taxon>
        <taxon>Actinomycetes</taxon>
        <taxon>Pseudonocardiales</taxon>
        <taxon>Pseudonocardiaceae</taxon>
        <taxon>Actinokineospora</taxon>
    </lineage>
</organism>
<keyword evidence="11" id="KW-1185">Reference proteome</keyword>
<dbReference type="InterPro" id="IPR017938">
    <property type="entry name" value="Riboflavin_synthase-like_b-brl"/>
</dbReference>
<dbReference type="Proteomes" id="UP000199501">
    <property type="component" value="Unassembled WGS sequence"/>
</dbReference>
<dbReference type="PANTHER" id="PTHR47354">
    <property type="entry name" value="NADH OXIDOREDUCTASE HCR"/>
    <property type="match status" value="1"/>
</dbReference>
<dbReference type="Gene3D" id="2.40.30.10">
    <property type="entry name" value="Translation factors"/>
    <property type="match status" value="1"/>
</dbReference>
<proteinExistence type="predicted"/>
<dbReference type="InterPro" id="IPR001709">
    <property type="entry name" value="Flavoprot_Pyr_Nucl_cyt_Rdtase"/>
</dbReference>
<dbReference type="GO" id="GO:0016491">
    <property type="term" value="F:oxidoreductase activity"/>
    <property type="evidence" value="ECO:0007669"/>
    <property type="project" value="UniProtKB-KW"/>
</dbReference>
<evidence type="ECO:0000256" key="1">
    <source>
        <dbReference type="ARBA" id="ARBA00001974"/>
    </source>
</evidence>
<dbReference type="InterPro" id="IPR008333">
    <property type="entry name" value="Cbr1-like_FAD-bd_dom"/>
</dbReference>
<dbReference type="GO" id="GO:0046872">
    <property type="term" value="F:metal ion binding"/>
    <property type="evidence" value="ECO:0007669"/>
    <property type="project" value="UniProtKB-KW"/>
</dbReference>
<dbReference type="PROSITE" id="PS51384">
    <property type="entry name" value="FAD_FR"/>
    <property type="match status" value="1"/>
</dbReference>
<keyword evidence="5" id="KW-0274">FAD</keyword>
<evidence type="ECO:0000256" key="8">
    <source>
        <dbReference type="ARBA" id="ARBA00023014"/>
    </source>
</evidence>
<name>A0A1G6MVS4_9PSEU</name>
<gene>
    <name evidence="10" type="ORF">SAMN05216174_10342</name>
</gene>
<protein>
    <submittedName>
        <fullName evidence="10">Ferredoxin-NADP reductase</fullName>
    </submittedName>
</protein>
<dbReference type="InterPro" id="IPR039261">
    <property type="entry name" value="FNR_nucleotide-bd"/>
</dbReference>
<keyword evidence="4" id="KW-0479">Metal-binding</keyword>
<dbReference type="SUPFAM" id="SSF54292">
    <property type="entry name" value="2Fe-2S ferredoxin-like"/>
    <property type="match status" value="1"/>
</dbReference>
<dbReference type="InterPro" id="IPR001041">
    <property type="entry name" value="2Fe-2S_ferredoxin-type"/>
</dbReference>
<dbReference type="InterPro" id="IPR001433">
    <property type="entry name" value="OxRdtase_FAD/NAD-bd"/>
</dbReference>
<sequence length="364" mass="39749">MTAAKKRRPRFPGLRLLEALATPHGIDRYLELVHPMLTIRGVRGEVTRVHRTTADTVTLTIRPTRRWAGFTAGQYVRVSVDIDGVRRTRCYSPATSQHTRGRFELTIKAHEQGLVSRWLHRNAKPGLILHLSQAEGEFTLPERRPEKVLLISGGSGITPVLSMLRTLADEGHTGEVVFLHYAYTEADVPCRADLLELTGKHPNLRLLLAYTDADDGDLSGFFDHTHLRKAAPWHAEAHTYLCGPPGLMAGVREVFADLGLLDRLHTEDFAPAPITVDAADATGDVTFVRAGRAAPNSGQTLLEQAEAAGLTPDNGCRMGVCFTCTTVKTAGCTRDVRNGELSTDPDVEIQLCVSVPVGDVAIDL</sequence>
<dbReference type="InterPro" id="IPR012675">
    <property type="entry name" value="Beta-grasp_dom_sf"/>
</dbReference>
<evidence type="ECO:0000256" key="4">
    <source>
        <dbReference type="ARBA" id="ARBA00022723"/>
    </source>
</evidence>
<dbReference type="Gene3D" id="3.40.50.80">
    <property type="entry name" value="Nucleotide-binding domain of ferredoxin-NADP reductase (FNR) module"/>
    <property type="match status" value="1"/>
</dbReference>
<evidence type="ECO:0000313" key="10">
    <source>
        <dbReference type="EMBL" id="SDC59334.1"/>
    </source>
</evidence>
<dbReference type="CDD" id="cd00207">
    <property type="entry name" value="fer2"/>
    <property type="match status" value="1"/>
</dbReference>
<dbReference type="PANTHER" id="PTHR47354:SF6">
    <property type="entry name" value="NADH OXIDOREDUCTASE HCR"/>
    <property type="match status" value="1"/>
</dbReference>
<evidence type="ECO:0000256" key="3">
    <source>
        <dbReference type="ARBA" id="ARBA00022714"/>
    </source>
</evidence>